<keyword evidence="2" id="KW-1185">Reference proteome</keyword>
<accession>A0ACB9SNJ6</accession>
<sequence>MDPFIGQLVGLLENPKYPPVNTIKAMPAPSCLVFAATTEGILRVIDTRTCSYTHDLKVNVNQGNLIRCLAIAKSGLWIAAGQSSGHITVLDSRTGQILATWRAHESEVLQLVPVGEDTLISSSLDQTICVWNVQDGKFNFHMKKPDNVNIIITVADVVKKVILRHINILKWMPKYQKIDVISDLVAGITLGLTMMPQSLAYAALAGVPPQYGLYTAFMGSFAYIFFGTIKEVSIGPTSLLSLLIFSYTDGLNIDHVILLSFLSGWFVFFMGVFKLGFLVDFISMPVTSAFTSATSIIIASSQLKGLFGLTVANKGTVDMFVKLFQNVQYTKFPDLILGLSSIGFLLAIRVRDIVPGLPAFKLPNFSTVQNNQTLSFLDMAKGLGSGIVVIPIVAVLQNIAIAKAFSVGVIVDATHEMMTLGICNILGSFVSAVPASGAFTRSAVSNASGVRTPFAGLYAASIILLALSFLTPYFYYIPKATLSAVLITAVIFMVDYEILPKLWRCNKFDFVLTLGTFLLCLFCGMEFGLITGIMCNMVIVLKEWTRPYIHANVYVNQKHQEFLVIKPELGLYYPSVDYFTQSITKAAINNDIAVAIDFSNIICIDYSGCMTLKHILKNFKKQSRQIVFFNIKQDVYDKMISVISEIELNIDNDLNELRAKNIYNNESDKPLLDKPFSENLAIAENIQRNMNMV</sequence>
<proteinExistence type="predicted"/>
<evidence type="ECO:0000313" key="1">
    <source>
        <dbReference type="EMBL" id="KAI4456775.1"/>
    </source>
</evidence>
<protein>
    <submittedName>
        <fullName evidence="1">Sulfate transporter</fullName>
    </submittedName>
</protein>
<comment type="caution">
    <text evidence="1">The sequence shown here is derived from an EMBL/GenBank/DDBJ whole genome shotgun (WGS) entry which is preliminary data.</text>
</comment>
<name>A0ACB9SNJ6_HOLOL</name>
<dbReference type="Proteomes" id="UP001056778">
    <property type="component" value="Chromosome 8"/>
</dbReference>
<dbReference type="EMBL" id="CM043022">
    <property type="protein sequence ID" value="KAI4456775.1"/>
    <property type="molecule type" value="Genomic_DNA"/>
</dbReference>
<reference evidence="1" key="1">
    <citation type="submission" date="2022-04" db="EMBL/GenBank/DDBJ databases">
        <title>Chromosome-scale genome assembly of Holotrichia oblita Faldermann.</title>
        <authorList>
            <person name="Rongchong L."/>
        </authorList>
    </citation>
    <scope>NUCLEOTIDE SEQUENCE</scope>
    <source>
        <strain evidence="1">81SQS9</strain>
    </source>
</reference>
<gene>
    <name evidence="1" type="ORF">MML48_8g00021049</name>
</gene>
<organism evidence="1 2">
    <name type="scientific">Holotrichia oblita</name>
    <name type="common">Chafer beetle</name>
    <dbReference type="NCBI Taxonomy" id="644536"/>
    <lineage>
        <taxon>Eukaryota</taxon>
        <taxon>Metazoa</taxon>
        <taxon>Ecdysozoa</taxon>
        <taxon>Arthropoda</taxon>
        <taxon>Hexapoda</taxon>
        <taxon>Insecta</taxon>
        <taxon>Pterygota</taxon>
        <taxon>Neoptera</taxon>
        <taxon>Endopterygota</taxon>
        <taxon>Coleoptera</taxon>
        <taxon>Polyphaga</taxon>
        <taxon>Scarabaeiformia</taxon>
        <taxon>Scarabaeidae</taxon>
        <taxon>Melolonthinae</taxon>
        <taxon>Holotrichia</taxon>
    </lineage>
</organism>
<evidence type="ECO:0000313" key="2">
    <source>
        <dbReference type="Proteomes" id="UP001056778"/>
    </source>
</evidence>